<dbReference type="HOGENOM" id="CLU_000288_18_3_1"/>
<proteinExistence type="inferred from homology"/>
<dbReference type="SUPFAM" id="SSF52058">
    <property type="entry name" value="L domain-like"/>
    <property type="match status" value="2"/>
</dbReference>
<dbReference type="Pfam" id="PF00560">
    <property type="entry name" value="LRR_1"/>
    <property type="match status" value="4"/>
</dbReference>
<keyword evidence="22" id="KW-1185">Reference proteome</keyword>
<dbReference type="GO" id="GO:0005886">
    <property type="term" value="C:plasma membrane"/>
    <property type="evidence" value="ECO:0007669"/>
    <property type="project" value="UniProtKB-SubCell"/>
</dbReference>
<comment type="catalytic activity">
    <reaction evidence="16">
        <text>L-seryl-[protein] + ATP = O-phospho-L-seryl-[protein] + ADP + H(+)</text>
        <dbReference type="Rhea" id="RHEA:17989"/>
        <dbReference type="Rhea" id="RHEA-COMP:9863"/>
        <dbReference type="Rhea" id="RHEA-COMP:11604"/>
        <dbReference type="ChEBI" id="CHEBI:15378"/>
        <dbReference type="ChEBI" id="CHEBI:29999"/>
        <dbReference type="ChEBI" id="CHEBI:30616"/>
        <dbReference type="ChEBI" id="CHEBI:83421"/>
        <dbReference type="ChEBI" id="CHEBI:456216"/>
        <dbReference type="EC" id="2.7.11.1"/>
    </reaction>
</comment>
<name>A0A0E0DF92_9ORYZ</name>
<keyword evidence="14" id="KW-0325">Glycoprotein</keyword>
<evidence type="ECO:0000256" key="15">
    <source>
        <dbReference type="ARBA" id="ARBA00047899"/>
    </source>
</evidence>
<dbReference type="PANTHER" id="PTHR48052">
    <property type="entry name" value="UNNAMED PRODUCT"/>
    <property type="match status" value="1"/>
</dbReference>
<feature type="signal peptide" evidence="18">
    <location>
        <begin position="1"/>
        <end position="27"/>
    </location>
</feature>
<dbReference type="InterPro" id="IPR003591">
    <property type="entry name" value="Leu-rich_rpt_typical-subtyp"/>
</dbReference>
<sequence length="1079" mass="116466">MERLRTSRIHVYGFIIILLLLVQATAAATSRCPAQQAAALLRLKRSFHHHHQPLLLPSWRAATDCCLWEGVSCDAAASGVVVTALDLGGHGVHSPGGLDGAALFQLTSLRRLSLAGNDFGGAGLPASGLEGLAELTQLNLSNAGFAGQIPIGVGSLRELVSLDLSSMPLSFKQPSFRAVMANLTKLRELRLDGVDMSAAAAAAAGDWCDVLAESAPKLQLLTLQSCKLSGAIRSSFSRLRSLAVIDLSYNQGFSDASGEPFALSGEIPGFFAELSSLAILNLSNNGFNGSFPQGVFHLERLRVLDVSSNTNLSGSLPEFPAAGEASLEVLDLSETNFSGQIPGSIGNLKRLKMLDISGSNGRFSGALPDSISELTSLSFLDLSSSGFQLGELPASIGRMRSLSTLRLSECAISGEIPSSVGNLTRLRELDLSQNNLTGPITSINRKGAFLNLEILQLCCNSLSGPVPAFLFSLPRLEFISLMSNNLAGPLQEFDNPSPSLTSVYLNYNQLNGSIPRSFFQLMGLQTLDLSRNGLSGEVQLSYIWRLTNLSNLCLSANRLTVIADDEHIYNSSSSASLLQLNSLRLACCNMTKIPAILRSVVVNDLDLSCNQLDGPIPDWIWANQNENIDVFKFNLSRNRFTNMELPLANASVYYLDLSFNYLQGPLPVPSSSQFLDYSNNLFSSIPENLMSRLSSSFFLNLANNSLQGGIPPIICNASDLKFLDLSYNHFSGRVPPCLLDGHLTILKLRQNKFEGTLPDDTKGRCVSQTIDLNGNQLEGKLPRSLTNCNDLEILDVGNNNFMDSFPSWTGELPKLRVLVLRSNKFFGAVGGIPVDNGDRNRTQFSSLQIIDLASNNFSGSLQPQWFDSLKAMMVTREGDVRKALENNLSGKFYRDTVVVTYKGAATTFIRVLIAFTMIDFSDNAFTGNIPESIGRLTSLRGLNLSHNAFTGTIPSQLSGLAQLESLDLSLNQLSGEIPEVLVSLTSVGWLNLSYNRLEGAIPQGGQFQTFGSSSFEGNAALCGKPLSIRCNGSNAGPPSLEHSESWEARTETIVLYISVGSGFGLGFAMAFLFQVFRGK</sequence>
<evidence type="ECO:0000256" key="7">
    <source>
        <dbReference type="ARBA" id="ARBA00022692"/>
    </source>
</evidence>
<protein>
    <recommendedName>
        <fullName evidence="3">non-specific serine/threonine protein kinase</fullName>
        <ecNumber evidence="3">2.7.11.1</ecNumber>
    </recommendedName>
</protein>
<evidence type="ECO:0000256" key="17">
    <source>
        <dbReference type="SAM" id="Phobius"/>
    </source>
</evidence>
<keyword evidence="10" id="KW-0808">Transferase</keyword>
<dbReference type="PRINTS" id="PR00019">
    <property type="entry name" value="LEURICHRPT"/>
</dbReference>
<evidence type="ECO:0000256" key="14">
    <source>
        <dbReference type="ARBA" id="ARBA00023180"/>
    </source>
</evidence>
<evidence type="ECO:0000256" key="5">
    <source>
        <dbReference type="ARBA" id="ARBA00022527"/>
    </source>
</evidence>
<dbReference type="InterPro" id="IPR013210">
    <property type="entry name" value="LRR_N_plant-typ"/>
</dbReference>
<evidence type="ECO:0000256" key="4">
    <source>
        <dbReference type="ARBA" id="ARBA00022475"/>
    </source>
</evidence>
<feature type="domain" description="Disease resistance R13L4/SHOC-2-like LRR" evidence="20">
    <location>
        <begin position="327"/>
        <end position="558"/>
    </location>
</feature>
<feature type="transmembrane region" description="Helical" evidence="17">
    <location>
        <begin position="1053"/>
        <end position="1076"/>
    </location>
</feature>
<evidence type="ECO:0000256" key="10">
    <source>
        <dbReference type="ARBA" id="ARBA00022777"/>
    </source>
</evidence>
<feature type="chain" id="PRO_5002356965" description="non-specific serine/threonine protein kinase" evidence="18">
    <location>
        <begin position="28"/>
        <end position="1079"/>
    </location>
</feature>
<dbReference type="eggNOG" id="KOG0619">
    <property type="taxonomic scope" value="Eukaryota"/>
</dbReference>
<accession>A0A0E0DF92</accession>
<keyword evidence="13" id="KW-0675">Receptor</keyword>
<reference evidence="21" key="2">
    <citation type="submission" date="2018-05" db="EMBL/GenBank/DDBJ databases">
        <title>OmerRS3 (Oryza meridionalis Reference Sequence Version 3).</title>
        <authorList>
            <person name="Zhang J."/>
            <person name="Kudrna D."/>
            <person name="Lee S."/>
            <person name="Talag J."/>
            <person name="Welchert J."/>
            <person name="Wing R.A."/>
        </authorList>
    </citation>
    <scope>NUCLEOTIDE SEQUENCE [LARGE SCALE GENOMIC DNA]</scope>
    <source>
        <strain evidence="21">cv. OR44</strain>
    </source>
</reference>
<dbReference type="Pfam" id="PF08263">
    <property type="entry name" value="LRRNT_2"/>
    <property type="match status" value="1"/>
</dbReference>
<keyword evidence="4" id="KW-1003">Cell membrane</keyword>
<organism evidence="21">
    <name type="scientific">Oryza meridionalis</name>
    <dbReference type="NCBI Taxonomy" id="40149"/>
    <lineage>
        <taxon>Eukaryota</taxon>
        <taxon>Viridiplantae</taxon>
        <taxon>Streptophyta</taxon>
        <taxon>Embryophyta</taxon>
        <taxon>Tracheophyta</taxon>
        <taxon>Spermatophyta</taxon>
        <taxon>Magnoliopsida</taxon>
        <taxon>Liliopsida</taxon>
        <taxon>Poales</taxon>
        <taxon>Poaceae</taxon>
        <taxon>BOP clade</taxon>
        <taxon>Oryzoideae</taxon>
        <taxon>Oryzeae</taxon>
        <taxon>Oryzinae</taxon>
        <taxon>Oryza</taxon>
    </lineage>
</organism>
<evidence type="ECO:0000256" key="18">
    <source>
        <dbReference type="SAM" id="SignalP"/>
    </source>
</evidence>
<comment type="similarity">
    <text evidence="2">Belongs to the RLP family.</text>
</comment>
<keyword evidence="5" id="KW-0723">Serine/threonine-protein kinase</keyword>
<dbReference type="Pfam" id="PF13516">
    <property type="entry name" value="LRR_6"/>
    <property type="match status" value="1"/>
</dbReference>
<evidence type="ECO:0000256" key="1">
    <source>
        <dbReference type="ARBA" id="ARBA00004251"/>
    </source>
</evidence>
<dbReference type="InterPro" id="IPR032675">
    <property type="entry name" value="LRR_dom_sf"/>
</dbReference>
<comment type="catalytic activity">
    <reaction evidence="15">
        <text>L-threonyl-[protein] + ATP = O-phospho-L-threonyl-[protein] + ADP + H(+)</text>
        <dbReference type="Rhea" id="RHEA:46608"/>
        <dbReference type="Rhea" id="RHEA-COMP:11060"/>
        <dbReference type="Rhea" id="RHEA-COMP:11605"/>
        <dbReference type="ChEBI" id="CHEBI:15378"/>
        <dbReference type="ChEBI" id="CHEBI:30013"/>
        <dbReference type="ChEBI" id="CHEBI:30616"/>
        <dbReference type="ChEBI" id="CHEBI:61977"/>
        <dbReference type="ChEBI" id="CHEBI:456216"/>
        <dbReference type="EC" id="2.7.11.1"/>
    </reaction>
</comment>
<evidence type="ECO:0000256" key="9">
    <source>
        <dbReference type="ARBA" id="ARBA00022737"/>
    </source>
</evidence>
<dbReference type="Proteomes" id="UP000008021">
    <property type="component" value="Chromosome 4"/>
</dbReference>
<evidence type="ECO:0000256" key="13">
    <source>
        <dbReference type="ARBA" id="ARBA00023170"/>
    </source>
</evidence>
<comment type="subcellular location">
    <subcellularLocation>
        <location evidence="1">Cell membrane</location>
        <topology evidence="1">Single-pass type I membrane protein</topology>
    </subcellularLocation>
</comment>
<dbReference type="Pfam" id="PF23598">
    <property type="entry name" value="LRR_14"/>
    <property type="match status" value="1"/>
</dbReference>
<dbReference type="InterPro" id="IPR055414">
    <property type="entry name" value="LRR_R13L4/SHOC2-like"/>
</dbReference>
<dbReference type="InterPro" id="IPR001611">
    <property type="entry name" value="Leu-rich_rpt"/>
</dbReference>
<keyword evidence="11 17" id="KW-1133">Transmembrane helix</keyword>
<feature type="domain" description="Leucine-rich repeat-containing N-terminal plant-type" evidence="19">
    <location>
        <begin position="34"/>
        <end position="74"/>
    </location>
</feature>
<dbReference type="PANTHER" id="PTHR48052:SF85">
    <property type="entry name" value="LEUCINE-RICH REPEAT-CONTAINING N-TERMINAL PLANT-TYPE DOMAIN-CONTAINING PROTEIN"/>
    <property type="match status" value="1"/>
</dbReference>
<dbReference type="GO" id="GO:0004674">
    <property type="term" value="F:protein serine/threonine kinase activity"/>
    <property type="evidence" value="ECO:0007669"/>
    <property type="project" value="UniProtKB-KW"/>
</dbReference>
<keyword evidence="9" id="KW-0677">Repeat</keyword>
<keyword evidence="10" id="KW-0418">Kinase</keyword>
<keyword evidence="6" id="KW-0433">Leucine-rich repeat</keyword>
<dbReference type="EnsemblPlants" id="OMERI04G13640.1">
    <property type="protein sequence ID" value="OMERI04G13640.1"/>
    <property type="gene ID" value="OMERI04G13640"/>
</dbReference>
<dbReference type="Gramene" id="OMERI04G13640.1">
    <property type="protein sequence ID" value="OMERI04G13640.1"/>
    <property type="gene ID" value="OMERI04G13640"/>
</dbReference>
<evidence type="ECO:0000256" key="6">
    <source>
        <dbReference type="ARBA" id="ARBA00022614"/>
    </source>
</evidence>
<dbReference type="STRING" id="40149.A0A0E0DF92"/>
<dbReference type="Gene3D" id="3.80.10.10">
    <property type="entry name" value="Ribonuclease Inhibitor"/>
    <property type="match status" value="5"/>
</dbReference>
<evidence type="ECO:0000259" key="19">
    <source>
        <dbReference type="Pfam" id="PF08263"/>
    </source>
</evidence>
<evidence type="ECO:0000256" key="8">
    <source>
        <dbReference type="ARBA" id="ARBA00022729"/>
    </source>
</evidence>
<keyword evidence="8 18" id="KW-0732">Signal</keyword>
<dbReference type="AlphaFoldDB" id="A0A0E0DF92"/>
<evidence type="ECO:0000256" key="11">
    <source>
        <dbReference type="ARBA" id="ARBA00022989"/>
    </source>
</evidence>
<dbReference type="EC" id="2.7.11.1" evidence="3"/>
<evidence type="ECO:0000313" key="21">
    <source>
        <dbReference type="EnsemblPlants" id="OMERI04G13640.1"/>
    </source>
</evidence>
<dbReference type="Pfam" id="PF13855">
    <property type="entry name" value="LRR_8"/>
    <property type="match status" value="1"/>
</dbReference>
<dbReference type="FunFam" id="3.80.10.10:FF:000095">
    <property type="entry name" value="LRR receptor-like serine/threonine-protein kinase GSO1"/>
    <property type="match status" value="1"/>
</dbReference>
<evidence type="ECO:0000256" key="3">
    <source>
        <dbReference type="ARBA" id="ARBA00012513"/>
    </source>
</evidence>
<evidence type="ECO:0000256" key="16">
    <source>
        <dbReference type="ARBA" id="ARBA00048679"/>
    </source>
</evidence>
<evidence type="ECO:0000313" key="22">
    <source>
        <dbReference type="Proteomes" id="UP000008021"/>
    </source>
</evidence>
<dbReference type="SMART" id="SM00369">
    <property type="entry name" value="LRR_TYP"/>
    <property type="match status" value="9"/>
</dbReference>
<evidence type="ECO:0000256" key="2">
    <source>
        <dbReference type="ARBA" id="ARBA00009592"/>
    </source>
</evidence>
<evidence type="ECO:0000259" key="20">
    <source>
        <dbReference type="Pfam" id="PF23598"/>
    </source>
</evidence>
<keyword evidence="7 17" id="KW-0812">Transmembrane</keyword>
<reference evidence="21" key="1">
    <citation type="submission" date="2015-04" db="UniProtKB">
        <authorList>
            <consortium name="EnsemblPlants"/>
        </authorList>
    </citation>
    <scope>IDENTIFICATION</scope>
</reference>
<evidence type="ECO:0000256" key="12">
    <source>
        <dbReference type="ARBA" id="ARBA00023136"/>
    </source>
</evidence>
<dbReference type="FunFam" id="3.80.10.10:FF:000213">
    <property type="entry name" value="Tyrosine-sulfated glycopeptide receptor 1"/>
    <property type="match status" value="1"/>
</dbReference>
<keyword evidence="12 17" id="KW-0472">Membrane</keyword>